<organism evidence="1 2">
    <name type="scientific">Archaeoglobus fulgidus DSM 8774</name>
    <dbReference type="NCBI Taxonomy" id="1344584"/>
    <lineage>
        <taxon>Archaea</taxon>
        <taxon>Methanobacteriati</taxon>
        <taxon>Methanobacteriota</taxon>
        <taxon>Archaeoglobi</taxon>
        <taxon>Archaeoglobales</taxon>
        <taxon>Archaeoglobaceae</taxon>
        <taxon>Archaeoglobus</taxon>
    </lineage>
</organism>
<reference evidence="1 2" key="1">
    <citation type="submission" date="2013-07" db="EMBL/GenBank/DDBJ databases">
        <title>Genome of Archaeoglobus fulgidus.</title>
        <authorList>
            <person name="Fiebig A."/>
            <person name="Birkeland N.-K."/>
        </authorList>
    </citation>
    <scope>NUCLEOTIDE SEQUENCE [LARGE SCALE GENOMIC DNA]</scope>
    <source>
        <strain evidence="1 2">DSM 8774</strain>
    </source>
</reference>
<sequence length="34" mass="4183">MKIKLQEIRERIKLYSEMTDIASVSRRYFIIGFF</sequence>
<dbReference type="AlphaFoldDB" id="A0A075WC23"/>
<evidence type="ECO:0000313" key="1">
    <source>
        <dbReference type="EMBL" id="AIG97511.1"/>
    </source>
</evidence>
<name>A0A075WC23_ARCFL</name>
<evidence type="ECO:0000313" key="2">
    <source>
        <dbReference type="Proteomes" id="UP000028501"/>
    </source>
</evidence>
<dbReference type="Proteomes" id="UP000028501">
    <property type="component" value="Chromosome"/>
</dbReference>
<accession>A0A075WC23</accession>
<gene>
    <name evidence="1" type="ORF">AFULGI_00007110</name>
</gene>
<dbReference type="HOGENOM" id="CLU_3371258_0_0_2"/>
<dbReference type="KEGG" id="afg:AFULGI_00007110"/>
<proteinExistence type="predicted"/>
<protein>
    <submittedName>
        <fullName evidence="1">Uncharacterized protein</fullName>
    </submittedName>
</protein>
<dbReference type="EMBL" id="CP006577">
    <property type="protein sequence ID" value="AIG97511.1"/>
    <property type="molecule type" value="Genomic_DNA"/>
</dbReference>